<dbReference type="InterPro" id="IPR050665">
    <property type="entry name" value="Cytochrome_P450_Monooxygen"/>
</dbReference>
<organism evidence="12 13">
    <name type="scientific">Crotalaria pallida</name>
    <name type="common">Smooth rattlebox</name>
    <name type="synonym">Crotalaria striata</name>
    <dbReference type="NCBI Taxonomy" id="3830"/>
    <lineage>
        <taxon>Eukaryota</taxon>
        <taxon>Viridiplantae</taxon>
        <taxon>Streptophyta</taxon>
        <taxon>Embryophyta</taxon>
        <taxon>Tracheophyta</taxon>
        <taxon>Spermatophyta</taxon>
        <taxon>Magnoliopsida</taxon>
        <taxon>eudicotyledons</taxon>
        <taxon>Gunneridae</taxon>
        <taxon>Pentapetalae</taxon>
        <taxon>rosids</taxon>
        <taxon>fabids</taxon>
        <taxon>Fabales</taxon>
        <taxon>Fabaceae</taxon>
        <taxon>Papilionoideae</taxon>
        <taxon>50 kb inversion clade</taxon>
        <taxon>genistoids sensu lato</taxon>
        <taxon>core genistoids</taxon>
        <taxon>Crotalarieae</taxon>
        <taxon>Crotalaria</taxon>
    </lineage>
</organism>
<evidence type="ECO:0000256" key="10">
    <source>
        <dbReference type="ARBA" id="ARBA00023136"/>
    </source>
</evidence>
<dbReference type="GO" id="GO:0016705">
    <property type="term" value="F:oxidoreductase activity, acting on paired donors, with incorporation or reduction of molecular oxygen"/>
    <property type="evidence" value="ECO:0007669"/>
    <property type="project" value="InterPro"/>
</dbReference>
<evidence type="ECO:0000256" key="5">
    <source>
        <dbReference type="ARBA" id="ARBA00022723"/>
    </source>
</evidence>
<reference evidence="12 13" key="1">
    <citation type="submission" date="2024-01" db="EMBL/GenBank/DDBJ databases">
        <title>The genomes of 5 underutilized Papilionoideae crops provide insights into root nodulation and disease resistanc.</title>
        <authorList>
            <person name="Yuan L."/>
        </authorList>
    </citation>
    <scope>NUCLEOTIDE SEQUENCE [LARGE SCALE GENOMIC DNA]</scope>
    <source>
        <strain evidence="12">ZHUSHIDOU_FW_LH</strain>
        <tissue evidence="12">Leaf</tissue>
    </source>
</reference>
<dbReference type="Proteomes" id="UP001372338">
    <property type="component" value="Unassembled WGS sequence"/>
</dbReference>
<evidence type="ECO:0000313" key="12">
    <source>
        <dbReference type="EMBL" id="KAK7269528.1"/>
    </source>
</evidence>
<evidence type="ECO:0000256" key="4">
    <source>
        <dbReference type="ARBA" id="ARBA00022692"/>
    </source>
</evidence>
<keyword evidence="6" id="KW-1133">Transmembrane helix</keyword>
<evidence type="ECO:0000256" key="11">
    <source>
        <dbReference type="PIRSR" id="PIRSR602401-1"/>
    </source>
</evidence>
<evidence type="ECO:0000313" key="13">
    <source>
        <dbReference type="Proteomes" id="UP001372338"/>
    </source>
</evidence>
<proteinExistence type="inferred from homology"/>
<evidence type="ECO:0000256" key="1">
    <source>
        <dbReference type="ARBA" id="ARBA00004167"/>
    </source>
</evidence>
<evidence type="ECO:0008006" key="14">
    <source>
        <dbReference type="Google" id="ProtNLM"/>
    </source>
</evidence>
<gene>
    <name evidence="12" type="ORF">RIF29_22259</name>
</gene>
<evidence type="ECO:0000256" key="7">
    <source>
        <dbReference type="ARBA" id="ARBA00023002"/>
    </source>
</evidence>
<dbReference type="InterPro" id="IPR036396">
    <property type="entry name" value="Cyt_P450_sf"/>
</dbReference>
<dbReference type="GO" id="GO:0005506">
    <property type="term" value="F:iron ion binding"/>
    <property type="evidence" value="ECO:0007669"/>
    <property type="project" value="InterPro"/>
</dbReference>
<dbReference type="GO" id="GO:0016020">
    <property type="term" value="C:membrane"/>
    <property type="evidence" value="ECO:0007669"/>
    <property type="project" value="UniProtKB-SubCell"/>
</dbReference>
<dbReference type="Pfam" id="PF00067">
    <property type="entry name" value="p450"/>
    <property type="match status" value="1"/>
</dbReference>
<dbReference type="SUPFAM" id="SSF48264">
    <property type="entry name" value="Cytochrome P450"/>
    <property type="match status" value="1"/>
</dbReference>
<dbReference type="Gene3D" id="1.10.630.10">
    <property type="entry name" value="Cytochrome P450"/>
    <property type="match status" value="1"/>
</dbReference>
<keyword evidence="9" id="KW-0503">Monooxygenase</keyword>
<dbReference type="AlphaFoldDB" id="A0AAN9I6P8"/>
<keyword evidence="7" id="KW-0560">Oxidoreductase</keyword>
<keyword evidence="5 11" id="KW-0479">Metal-binding</keyword>
<feature type="binding site" description="axial binding residue" evidence="11">
    <location>
        <position position="441"/>
    </location>
    <ligand>
        <name>heme</name>
        <dbReference type="ChEBI" id="CHEBI:30413"/>
    </ligand>
    <ligandPart>
        <name>Fe</name>
        <dbReference type="ChEBI" id="CHEBI:18248"/>
    </ligandPart>
</feature>
<dbReference type="EMBL" id="JAYWIO010000004">
    <property type="protein sequence ID" value="KAK7269528.1"/>
    <property type="molecule type" value="Genomic_DNA"/>
</dbReference>
<comment type="similarity">
    <text evidence="2">Belongs to the cytochrome P450 family.</text>
</comment>
<sequence length="495" mass="56409">MKLFKVMNAQHFHKQGVMGPPFSIVSGSLHEIKAMVKDESEKVLDSHSHDITQRVIPYIHKWSSLYGKTFLYWYGTQPRICILDPEMAKEILSKKFGYYAKPKARPSVVTMLGNGLVLANGLEWVKRRRILNPAFSVDKLKDMISRMAECTVSMLDEWKRQATESKDKSKTIEMNREFQELTADIIAHTAFGSSFAQGKEVFHAQREIQKLCLASNVDVFIPGSQYFPTKSNIKIWKLDRKIKKKLEHIIESRLNNSQTSNDSLDCTYGDDLLGVMMDTGKTSIGPKLNMNEILDECKTFFFAGHETTATLLTWTVYLLSLHIEWQDKLRQEVAQNCCTPIPNADMISKLKIVNMVLLEALRLYCPPIELRREASEDMKLGKLLIPKGTYLGIPITMIHRSKEYWGEDANEFNPLRFINGVGKAAKHPNALLAFAVGPRNCIGQNFAMLEAKTVMALILQRFSWSLSPHYKHTPVNHFTLQPQHGLPVIVKPLQL</sequence>
<dbReference type="PANTHER" id="PTHR24282">
    <property type="entry name" value="CYTOCHROME P450 FAMILY MEMBER"/>
    <property type="match status" value="1"/>
</dbReference>
<evidence type="ECO:0000256" key="2">
    <source>
        <dbReference type="ARBA" id="ARBA00010617"/>
    </source>
</evidence>
<keyword evidence="10" id="KW-0472">Membrane</keyword>
<dbReference type="InterPro" id="IPR001128">
    <property type="entry name" value="Cyt_P450"/>
</dbReference>
<evidence type="ECO:0000256" key="3">
    <source>
        <dbReference type="ARBA" id="ARBA00022617"/>
    </source>
</evidence>
<comment type="subcellular location">
    <subcellularLocation>
        <location evidence="1">Membrane</location>
        <topology evidence="1">Single-pass membrane protein</topology>
    </subcellularLocation>
</comment>
<dbReference type="PANTHER" id="PTHR24282:SF135">
    <property type="entry name" value="CYTOCHROME P450 709B2"/>
    <property type="match status" value="1"/>
</dbReference>
<comment type="cofactor">
    <cofactor evidence="11">
        <name>heme</name>
        <dbReference type="ChEBI" id="CHEBI:30413"/>
    </cofactor>
</comment>
<protein>
    <recommendedName>
        <fullName evidence="14">Cytochrome P450</fullName>
    </recommendedName>
</protein>
<evidence type="ECO:0000256" key="9">
    <source>
        <dbReference type="ARBA" id="ARBA00023033"/>
    </source>
</evidence>
<keyword evidence="13" id="KW-1185">Reference proteome</keyword>
<dbReference type="PRINTS" id="PR00385">
    <property type="entry name" value="P450"/>
</dbReference>
<evidence type="ECO:0000256" key="6">
    <source>
        <dbReference type="ARBA" id="ARBA00022989"/>
    </source>
</evidence>
<keyword evidence="8 11" id="KW-0408">Iron</keyword>
<comment type="caution">
    <text evidence="12">The sequence shown here is derived from an EMBL/GenBank/DDBJ whole genome shotgun (WGS) entry which is preliminary data.</text>
</comment>
<dbReference type="GO" id="GO:0004497">
    <property type="term" value="F:monooxygenase activity"/>
    <property type="evidence" value="ECO:0007669"/>
    <property type="project" value="UniProtKB-KW"/>
</dbReference>
<accession>A0AAN9I6P8</accession>
<dbReference type="InterPro" id="IPR002401">
    <property type="entry name" value="Cyt_P450_E_grp-I"/>
</dbReference>
<name>A0AAN9I6P8_CROPI</name>
<keyword evidence="4" id="KW-0812">Transmembrane</keyword>
<evidence type="ECO:0000256" key="8">
    <source>
        <dbReference type="ARBA" id="ARBA00023004"/>
    </source>
</evidence>
<keyword evidence="3 11" id="KW-0349">Heme</keyword>
<dbReference type="PRINTS" id="PR00463">
    <property type="entry name" value="EP450I"/>
</dbReference>
<dbReference type="GO" id="GO:0020037">
    <property type="term" value="F:heme binding"/>
    <property type="evidence" value="ECO:0007669"/>
    <property type="project" value="InterPro"/>
</dbReference>